<keyword evidence="7" id="KW-1053">Target membrane</keyword>
<dbReference type="Gene3D" id="1.25.40.20">
    <property type="entry name" value="Ankyrin repeat-containing domain"/>
    <property type="match status" value="1"/>
</dbReference>
<evidence type="ECO:0000256" key="1">
    <source>
        <dbReference type="ARBA" id="ARBA00004175"/>
    </source>
</evidence>
<dbReference type="EMBL" id="MNPL01000293">
    <property type="protein sequence ID" value="OQR80150.1"/>
    <property type="molecule type" value="Genomic_DNA"/>
</dbReference>
<feature type="compositionally biased region" description="Low complexity" evidence="10">
    <location>
        <begin position="43"/>
        <end position="59"/>
    </location>
</feature>
<keyword evidence="5" id="KW-0638">Presynaptic neurotoxin</keyword>
<dbReference type="GO" id="GO:0006887">
    <property type="term" value="P:exocytosis"/>
    <property type="evidence" value="ECO:0007669"/>
    <property type="project" value="UniProtKB-KW"/>
</dbReference>
<protein>
    <submittedName>
        <fullName evidence="11">Uncharacterized protein</fullName>
    </submittedName>
</protein>
<keyword evidence="6 9" id="KW-0040">ANK repeat</keyword>
<keyword evidence="4" id="KW-0677">Repeat</keyword>
<evidence type="ECO:0000256" key="6">
    <source>
        <dbReference type="ARBA" id="ARBA00023043"/>
    </source>
</evidence>
<dbReference type="InParanoid" id="A0A1V9Y358"/>
<comment type="similarity">
    <text evidence="8">Belongs to the SOWAH family.</text>
</comment>
<dbReference type="PANTHER" id="PTHR14491:SF7">
    <property type="entry name" value="SOSONDOWAH, ISOFORM G"/>
    <property type="match status" value="1"/>
</dbReference>
<accession>A0A1V9Y358</accession>
<evidence type="ECO:0000313" key="12">
    <source>
        <dbReference type="Proteomes" id="UP000192247"/>
    </source>
</evidence>
<organism evidence="11 12">
    <name type="scientific">Tropilaelaps mercedesae</name>
    <dbReference type="NCBI Taxonomy" id="418985"/>
    <lineage>
        <taxon>Eukaryota</taxon>
        <taxon>Metazoa</taxon>
        <taxon>Ecdysozoa</taxon>
        <taxon>Arthropoda</taxon>
        <taxon>Chelicerata</taxon>
        <taxon>Arachnida</taxon>
        <taxon>Acari</taxon>
        <taxon>Parasitiformes</taxon>
        <taxon>Mesostigmata</taxon>
        <taxon>Gamasina</taxon>
        <taxon>Dermanyssoidea</taxon>
        <taxon>Laelapidae</taxon>
        <taxon>Tropilaelaps</taxon>
    </lineage>
</organism>
<dbReference type="Proteomes" id="UP000192247">
    <property type="component" value="Unassembled WGS sequence"/>
</dbReference>
<sequence>MNLNFLLQDDIRPVQTDKTSVAVSPGTVKEKVQMLKMTSEGNLTAPAPQQHQLPLRPLQGQRDGAGGPRRTLSSRNSNHDSDDKCSVSTLDPLRREFCRKAMKCDYQAMQKMLQEDSSLARAVDYVLGYNALHWAAKYGSCDIVKLIAGTYNVDPNIRTRGAGQTPLHIAYMFNQKPIIDLLIMTYGAQKDIRDFSGRRPDFYGNQKNVETLRSKIYHTEKDKGKEDRTREFS</sequence>
<evidence type="ECO:0000256" key="2">
    <source>
        <dbReference type="ARBA" id="ARBA00022483"/>
    </source>
</evidence>
<feature type="region of interest" description="Disordered" evidence="10">
    <location>
        <begin position="214"/>
        <end position="233"/>
    </location>
</feature>
<dbReference type="InterPro" id="IPR002110">
    <property type="entry name" value="Ankyrin_rpt"/>
</dbReference>
<gene>
    <name evidence="11" type="ORF">BIW11_05250</name>
</gene>
<comment type="subcellular location">
    <subcellularLocation>
        <location evidence="1">Target cell membrane</location>
    </subcellularLocation>
</comment>
<evidence type="ECO:0000313" key="11">
    <source>
        <dbReference type="EMBL" id="OQR80150.1"/>
    </source>
</evidence>
<comment type="caution">
    <text evidence="11">The sequence shown here is derived from an EMBL/GenBank/DDBJ whole genome shotgun (WGS) entry which is preliminary data.</text>
</comment>
<keyword evidence="5" id="KW-0528">Neurotoxin</keyword>
<dbReference type="AlphaFoldDB" id="A0A1V9Y358"/>
<proteinExistence type="inferred from homology"/>
<dbReference type="SMART" id="SM00248">
    <property type="entry name" value="ANK"/>
    <property type="match status" value="2"/>
</dbReference>
<dbReference type="OrthoDB" id="6506953at2759"/>
<evidence type="ECO:0000256" key="9">
    <source>
        <dbReference type="PROSITE-ProRule" id="PRU00023"/>
    </source>
</evidence>
<evidence type="ECO:0000256" key="7">
    <source>
        <dbReference type="ARBA" id="ARBA00023298"/>
    </source>
</evidence>
<keyword evidence="2" id="KW-0268">Exocytosis</keyword>
<dbReference type="PROSITE" id="PS50088">
    <property type="entry name" value="ANK_REPEAT"/>
    <property type="match status" value="1"/>
</dbReference>
<dbReference type="PANTHER" id="PTHR14491">
    <property type="entry name" value="SOSONDOWAH, ISOFORM G"/>
    <property type="match status" value="1"/>
</dbReference>
<dbReference type="InterPro" id="IPR036770">
    <property type="entry name" value="Ankyrin_rpt-contain_sf"/>
</dbReference>
<keyword evidence="7" id="KW-0472">Membrane</keyword>
<keyword evidence="3" id="KW-1052">Target cell membrane</keyword>
<dbReference type="GO" id="GO:0044231">
    <property type="term" value="C:host cell presynaptic membrane"/>
    <property type="evidence" value="ECO:0007669"/>
    <property type="project" value="UniProtKB-KW"/>
</dbReference>
<keyword evidence="5" id="KW-0800">Toxin</keyword>
<dbReference type="STRING" id="418985.A0A1V9Y358"/>
<feature type="non-terminal residue" evidence="11">
    <location>
        <position position="233"/>
    </location>
</feature>
<reference evidence="11 12" key="1">
    <citation type="journal article" date="2017" name="Gigascience">
        <title>Draft genome of the honey bee ectoparasitic mite, Tropilaelaps mercedesae, is shaped by the parasitic life history.</title>
        <authorList>
            <person name="Dong X."/>
            <person name="Armstrong S.D."/>
            <person name="Xia D."/>
            <person name="Makepeace B.L."/>
            <person name="Darby A.C."/>
            <person name="Kadowaki T."/>
        </authorList>
    </citation>
    <scope>NUCLEOTIDE SEQUENCE [LARGE SCALE GENOMIC DNA]</scope>
    <source>
        <strain evidence="11">Wuxi-XJTLU</strain>
    </source>
</reference>
<evidence type="ECO:0000256" key="5">
    <source>
        <dbReference type="ARBA" id="ARBA00023028"/>
    </source>
</evidence>
<feature type="region of interest" description="Disordered" evidence="10">
    <location>
        <begin position="43"/>
        <end position="87"/>
    </location>
</feature>
<evidence type="ECO:0000256" key="8">
    <source>
        <dbReference type="ARBA" id="ARBA00038122"/>
    </source>
</evidence>
<dbReference type="Pfam" id="PF12796">
    <property type="entry name" value="Ank_2"/>
    <property type="match status" value="1"/>
</dbReference>
<dbReference type="GO" id="GO:0044218">
    <property type="term" value="C:other organism cell membrane"/>
    <property type="evidence" value="ECO:0007669"/>
    <property type="project" value="UniProtKB-KW"/>
</dbReference>
<evidence type="ECO:0000256" key="4">
    <source>
        <dbReference type="ARBA" id="ARBA00022737"/>
    </source>
</evidence>
<name>A0A1V9Y358_9ACAR</name>
<evidence type="ECO:0000256" key="3">
    <source>
        <dbReference type="ARBA" id="ARBA00022537"/>
    </source>
</evidence>
<feature type="repeat" description="ANK" evidence="9">
    <location>
        <begin position="162"/>
        <end position="195"/>
    </location>
</feature>
<keyword evidence="12" id="KW-1185">Reference proteome</keyword>
<dbReference type="SUPFAM" id="SSF48403">
    <property type="entry name" value="Ankyrin repeat"/>
    <property type="match status" value="1"/>
</dbReference>
<evidence type="ECO:0000256" key="10">
    <source>
        <dbReference type="SAM" id="MobiDB-lite"/>
    </source>
</evidence>